<dbReference type="Gramene" id="BGIOSGA019820-TA">
    <property type="protein sequence ID" value="BGIOSGA019820-PA"/>
    <property type="gene ID" value="BGIOSGA019820"/>
</dbReference>
<organism evidence="2 3">
    <name type="scientific">Oryza sativa subsp. indica</name>
    <name type="common">Rice</name>
    <dbReference type="NCBI Taxonomy" id="39946"/>
    <lineage>
        <taxon>Eukaryota</taxon>
        <taxon>Viridiplantae</taxon>
        <taxon>Streptophyta</taxon>
        <taxon>Embryophyta</taxon>
        <taxon>Tracheophyta</taxon>
        <taxon>Spermatophyta</taxon>
        <taxon>Magnoliopsida</taxon>
        <taxon>Liliopsida</taxon>
        <taxon>Poales</taxon>
        <taxon>Poaceae</taxon>
        <taxon>BOP clade</taxon>
        <taxon>Oryzoideae</taxon>
        <taxon>Oryzeae</taxon>
        <taxon>Oryzinae</taxon>
        <taxon>Oryza</taxon>
        <taxon>Oryza sativa</taxon>
    </lineage>
</organism>
<keyword evidence="3" id="KW-1185">Reference proteome</keyword>
<sequence length="144" mass="15795">MSLKLGGEYALRLTSSRQEAVHPATPPLPLLLLQLQLPINRNGRHHCHHARGAANRADSCSCAPRADTTSPPGVRRRRWRHAYAWEEIASRSSELVAGSVPPSSSPILAHGHRAPCPNTMMRRGRRRAGFAPQLLEETCCRAAA</sequence>
<reference evidence="2 3" key="1">
    <citation type="journal article" date="2005" name="PLoS Biol.">
        <title>The genomes of Oryza sativa: a history of duplications.</title>
        <authorList>
            <person name="Yu J."/>
            <person name="Wang J."/>
            <person name="Lin W."/>
            <person name="Li S."/>
            <person name="Li H."/>
            <person name="Zhou J."/>
            <person name="Ni P."/>
            <person name="Dong W."/>
            <person name="Hu S."/>
            <person name="Zeng C."/>
            <person name="Zhang J."/>
            <person name="Zhang Y."/>
            <person name="Li R."/>
            <person name="Xu Z."/>
            <person name="Li S."/>
            <person name="Li X."/>
            <person name="Zheng H."/>
            <person name="Cong L."/>
            <person name="Lin L."/>
            <person name="Yin J."/>
            <person name="Geng J."/>
            <person name="Li G."/>
            <person name="Shi J."/>
            <person name="Liu J."/>
            <person name="Lv H."/>
            <person name="Li J."/>
            <person name="Wang J."/>
            <person name="Deng Y."/>
            <person name="Ran L."/>
            <person name="Shi X."/>
            <person name="Wang X."/>
            <person name="Wu Q."/>
            <person name="Li C."/>
            <person name="Ren X."/>
            <person name="Wang J."/>
            <person name="Wang X."/>
            <person name="Li D."/>
            <person name="Liu D."/>
            <person name="Zhang X."/>
            <person name="Ji Z."/>
            <person name="Zhao W."/>
            <person name="Sun Y."/>
            <person name="Zhang Z."/>
            <person name="Bao J."/>
            <person name="Han Y."/>
            <person name="Dong L."/>
            <person name="Ji J."/>
            <person name="Chen P."/>
            <person name="Wu S."/>
            <person name="Liu J."/>
            <person name="Xiao Y."/>
            <person name="Bu D."/>
            <person name="Tan J."/>
            <person name="Yang L."/>
            <person name="Ye C."/>
            <person name="Zhang J."/>
            <person name="Xu J."/>
            <person name="Zhou Y."/>
            <person name="Yu Y."/>
            <person name="Zhang B."/>
            <person name="Zhuang S."/>
            <person name="Wei H."/>
            <person name="Liu B."/>
            <person name="Lei M."/>
            <person name="Yu H."/>
            <person name="Li Y."/>
            <person name="Xu H."/>
            <person name="Wei S."/>
            <person name="He X."/>
            <person name="Fang L."/>
            <person name="Zhang Z."/>
            <person name="Zhang Y."/>
            <person name="Huang X."/>
            <person name="Su Z."/>
            <person name="Tong W."/>
            <person name="Li J."/>
            <person name="Tong Z."/>
            <person name="Li S."/>
            <person name="Ye J."/>
            <person name="Wang L."/>
            <person name="Fang L."/>
            <person name="Lei T."/>
            <person name="Chen C."/>
            <person name="Chen H."/>
            <person name="Xu Z."/>
            <person name="Li H."/>
            <person name="Huang H."/>
            <person name="Zhang F."/>
            <person name="Xu H."/>
            <person name="Li N."/>
            <person name="Zhao C."/>
            <person name="Li S."/>
            <person name="Dong L."/>
            <person name="Huang Y."/>
            <person name="Li L."/>
            <person name="Xi Y."/>
            <person name="Qi Q."/>
            <person name="Li W."/>
            <person name="Zhang B."/>
            <person name="Hu W."/>
            <person name="Zhang Y."/>
            <person name="Tian X."/>
            <person name="Jiao Y."/>
            <person name="Liang X."/>
            <person name="Jin J."/>
            <person name="Gao L."/>
            <person name="Zheng W."/>
            <person name="Hao B."/>
            <person name="Liu S."/>
            <person name="Wang W."/>
            <person name="Yuan L."/>
            <person name="Cao M."/>
            <person name="McDermott J."/>
            <person name="Samudrala R."/>
            <person name="Wang J."/>
            <person name="Wong G.K."/>
            <person name="Yang H."/>
        </authorList>
    </citation>
    <scope>NUCLEOTIDE SEQUENCE [LARGE SCALE GENOMIC DNA]</scope>
    <source>
        <strain evidence="3">cv. 93-11</strain>
    </source>
</reference>
<gene>
    <name evidence="2" type="ORF">OsI_19864</name>
</gene>
<dbReference type="EMBL" id="CM000130">
    <property type="protein sequence ID" value="EEC79177.1"/>
    <property type="molecule type" value="Genomic_DNA"/>
</dbReference>
<dbReference type="HOGENOM" id="CLU_1799660_0_0_1"/>
<protein>
    <submittedName>
        <fullName evidence="2">Uncharacterized protein</fullName>
    </submittedName>
</protein>
<dbReference type="Proteomes" id="UP000007015">
    <property type="component" value="Chromosome 5"/>
</dbReference>
<evidence type="ECO:0000313" key="3">
    <source>
        <dbReference type="Proteomes" id="UP000007015"/>
    </source>
</evidence>
<evidence type="ECO:0000313" key="2">
    <source>
        <dbReference type="EMBL" id="EEC79177.1"/>
    </source>
</evidence>
<dbReference type="AlphaFoldDB" id="B8AY10"/>
<proteinExistence type="predicted"/>
<feature type="region of interest" description="Disordered" evidence="1">
    <location>
        <begin position="96"/>
        <end position="120"/>
    </location>
</feature>
<evidence type="ECO:0000256" key="1">
    <source>
        <dbReference type="SAM" id="MobiDB-lite"/>
    </source>
</evidence>
<name>B8AY10_ORYSI</name>
<accession>B8AY10</accession>